<dbReference type="Gene3D" id="3.40.190.10">
    <property type="entry name" value="Periplasmic binding protein-like II"/>
    <property type="match status" value="1"/>
</dbReference>
<comment type="similarity">
    <text evidence="1">Belongs to the bacterial solute-binding protein 1 family.</text>
</comment>
<organism evidence="6 7">
    <name type="scientific">Paenibacillus planticolens</name>
    <dbReference type="NCBI Taxonomy" id="2654976"/>
    <lineage>
        <taxon>Bacteria</taxon>
        <taxon>Bacillati</taxon>
        <taxon>Bacillota</taxon>
        <taxon>Bacilli</taxon>
        <taxon>Bacillales</taxon>
        <taxon>Paenibacillaceae</taxon>
        <taxon>Paenibacillus</taxon>
    </lineage>
</organism>
<accession>A0ABX1ZNU5</accession>
<dbReference type="EMBL" id="WHNZ01000018">
    <property type="protein sequence ID" value="NOV00439.1"/>
    <property type="molecule type" value="Genomic_DNA"/>
</dbReference>
<evidence type="ECO:0000256" key="1">
    <source>
        <dbReference type="ARBA" id="ARBA00008520"/>
    </source>
</evidence>
<dbReference type="PANTHER" id="PTHR30061">
    <property type="entry name" value="MALTOSE-BINDING PERIPLASMIC PROTEIN"/>
    <property type="match status" value="1"/>
</dbReference>
<feature type="signal peptide" evidence="5">
    <location>
        <begin position="1"/>
        <end position="29"/>
    </location>
</feature>
<dbReference type="CDD" id="cd14748">
    <property type="entry name" value="PBP2_UgpB"/>
    <property type="match status" value="1"/>
</dbReference>
<dbReference type="Proteomes" id="UP000618579">
    <property type="component" value="Unassembled WGS sequence"/>
</dbReference>
<keyword evidence="2" id="KW-0813">Transport</keyword>
<keyword evidence="3 5" id="KW-0732">Signal</keyword>
<name>A0ABX1ZNU5_9BACL</name>
<dbReference type="PROSITE" id="PS51257">
    <property type="entry name" value="PROKAR_LIPOPROTEIN"/>
    <property type="match status" value="1"/>
</dbReference>
<proteinExistence type="inferred from homology"/>
<evidence type="ECO:0000313" key="7">
    <source>
        <dbReference type="Proteomes" id="UP000618579"/>
    </source>
</evidence>
<feature type="region of interest" description="Disordered" evidence="4">
    <location>
        <begin position="25"/>
        <end position="48"/>
    </location>
</feature>
<evidence type="ECO:0000256" key="2">
    <source>
        <dbReference type="ARBA" id="ARBA00022448"/>
    </source>
</evidence>
<dbReference type="SUPFAM" id="SSF53850">
    <property type="entry name" value="Periplasmic binding protein-like II"/>
    <property type="match status" value="1"/>
</dbReference>
<evidence type="ECO:0000256" key="5">
    <source>
        <dbReference type="SAM" id="SignalP"/>
    </source>
</evidence>
<sequence>MKKWLTGISLAAVSSMIVISGCGSSTNNATPSPSAPATSAATTKPKSGEPVTITLNGWGSSPEETALFQQVLKDFQAKHPNITVKFDVIADQYMDVIKTRLVGGEGADVFFLDAFEAPGLIAKNVLEPLDSYVKPEFDVADFEEPLVNAFKGKDNKSYGFPKDTSTLALFYNKKDFEEAGITKVPTTWEELQDAAKKLTKADGGKVSRYGFGAAPELARQMFMIQAAGGKVSDDNGNAAYASPEALKGLQPVVDMHLKDKSAGEPKDMGAGWGGEMFGQHKASMVIEGNWAIPYLQSTFKDLDFGTAELPTTFGKKATMAYTVAYVMNKNSKHKQEAWELISYLTGKEGMKTWTSKGLALPSRKSVSKELGFDKDPLRAALVAGNSYSIPWQAKETLPTIMNNFNNQFISAYQGKVTLEEALKKAQDTANKEIAAAK</sequence>
<dbReference type="RefSeq" id="WP_171683306.1">
    <property type="nucleotide sequence ID" value="NZ_WHNZ01000018.1"/>
</dbReference>
<gene>
    <name evidence="6" type="ORF">GC097_10465</name>
</gene>
<evidence type="ECO:0000313" key="6">
    <source>
        <dbReference type="EMBL" id="NOV00439.1"/>
    </source>
</evidence>
<evidence type="ECO:0000256" key="4">
    <source>
        <dbReference type="SAM" id="MobiDB-lite"/>
    </source>
</evidence>
<protein>
    <submittedName>
        <fullName evidence="6">Extracellular solute-binding protein</fullName>
    </submittedName>
</protein>
<keyword evidence="7" id="KW-1185">Reference proteome</keyword>
<dbReference type="Pfam" id="PF01547">
    <property type="entry name" value="SBP_bac_1"/>
    <property type="match status" value="1"/>
</dbReference>
<feature type="chain" id="PRO_5046246671" evidence="5">
    <location>
        <begin position="30"/>
        <end position="437"/>
    </location>
</feature>
<comment type="caution">
    <text evidence="6">The sequence shown here is derived from an EMBL/GenBank/DDBJ whole genome shotgun (WGS) entry which is preliminary data.</text>
</comment>
<evidence type="ECO:0000256" key="3">
    <source>
        <dbReference type="ARBA" id="ARBA00022729"/>
    </source>
</evidence>
<reference evidence="6 7" key="1">
    <citation type="submission" date="2019-10" db="EMBL/GenBank/DDBJ databases">
        <title>Description of Paenibacillus pedi sp. nov.</title>
        <authorList>
            <person name="Carlier A."/>
            <person name="Qi S."/>
        </authorList>
    </citation>
    <scope>NUCLEOTIDE SEQUENCE [LARGE SCALE GENOMIC DNA]</scope>
    <source>
        <strain evidence="6 7">LMG 31457</strain>
    </source>
</reference>
<feature type="compositionally biased region" description="Low complexity" evidence="4">
    <location>
        <begin position="25"/>
        <end position="45"/>
    </location>
</feature>
<dbReference type="PANTHER" id="PTHR30061:SF50">
    <property type="entry name" value="MALTOSE_MALTODEXTRIN-BINDING PERIPLASMIC PROTEIN"/>
    <property type="match status" value="1"/>
</dbReference>
<dbReference type="InterPro" id="IPR006059">
    <property type="entry name" value="SBP"/>
</dbReference>